<evidence type="ECO:0000256" key="1">
    <source>
        <dbReference type="SAM" id="SignalP"/>
    </source>
</evidence>
<feature type="signal peptide" evidence="1">
    <location>
        <begin position="1"/>
        <end position="19"/>
    </location>
</feature>
<keyword evidence="3" id="KW-1185">Reference proteome</keyword>
<evidence type="ECO:0000313" key="3">
    <source>
        <dbReference type="Proteomes" id="UP001530377"/>
    </source>
</evidence>
<protein>
    <submittedName>
        <fullName evidence="2">Uncharacterized protein</fullName>
    </submittedName>
</protein>
<proteinExistence type="predicted"/>
<feature type="chain" id="PRO_5044893163" evidence="1">
    <location>
        <begin position="20"/>
        <end position="163"/>
    </location>
</feature>
<sequence>MKETSLVVSIAALVPATLAFMHDGETPQLRCNAARSQERSRKPNLNLFRSAQEATVEAERICYLEGPESERCKVAWDIVEELKAADSHDRTQAPGPSELSYSPLVQGLEILSTKIERKLDELRSLSAQLAEYGAGPEVERLIYASDEMKQILEEARTAMDQYR</sequence>
<dbReference type="PANTHER" id="PTHR33921:SF15">
    <property type="entry name" value="CALVIN CYCLE PROTEIN CP12-2, CHLOROPLASTIC"/>
    <property type="match status" value="1"/>
</dbReference>
<dbReference type="Proteomes" id="UP001530377">
    <property type="component" value="Unassembled WGS sequence"/>
</dbReference>
<dbReference type="Pfam" id="PF02672">
    <property type="entry name" value="CP12"/>
    <property type="match status" value="1"/>
</dbReference>
<name>A0ABD3RBF5_9STRA</name>
<dbReference type="EMBL" id="JALLPB020000385">
    <property type="protein sequence ID" value="KAL3809707.1"/>
    <property type="molecule type" value="Genomic_DNA"/>
</dbReference>
<reference evidence="2 3" key="1">
    <citation type="submission" date="2024-10" db="EMBL/GenBank/DDBJ databases">
        <title>Updated reference genomes for cyclostephanoid diatoms.</title>
        <authorList>
            <person name="Roberts W.R."/>
            <person name="Alverson A.J."/>
        </authorList>
    </citation>
    <scope>NUCLEOTIDE SEQUENCE [LARGE SCALE GENOMIC DNA]</scope>
    <source>
        <strain evidence="2 3">AJA228-03</strain>
    </source>
</reference>
<accession>A0ABD3RBF5</accession>
<dbReference type="PANTHER" id="PTHR33921">
    <property type="entry name" value="CALVIN CYCLE PROTEIN CP12-2, CHLOROPLASTIC"/>
    <property type="match status" value="1"/>
</dbReference>
<comment type="caution">
    <text evidence="2">The sequence shown here is derived from an EMBL/GenBank/DDBJ whole genome shotgun (WGS) entry which is preliminary data.</text>
</comment>
<keyword evidence="1" id="KW-0732">Signal</keyword>
<dbReference type="InterPro" id="IPR039314">
    <property type="entry name" value="CP12-like"/>
</dbReference>
<gene>
    <name evidence="2" type="ORF">ACHAXA_009401</name>
</gene>
<organism evidence="2 3">
    <name type="scientific">Cyclostephanos tholiformis</name>
    <dbReference type="NCBI Taxonomy" id="382380"/>
    <lineage>
        <taxon>Eukaryota</taxon>
        <taxon>Sar</taxon>
        <taxon>Stramenopiles</taxon>
        <taxon>Ochrophyta</taxon>
        <taxon>Bacillariophyta</taxon>
        <taxon>Coscinodiscophyceae</taxon>
        <taxon>Thalassiosirophycidae</taxon>
        <taxon>Stephanodiscales</taxon>
        <taxon>Stephanodiscaceae</taxon>
        <taxon>Cyclostephanos</taxon>
    </lineage>
</organism>
<evidence type="ECO:0000313" key="2">
    <source>
        <dbReference type="EMBL" id="KAL3809707.1"/>
    </source>
</evidence>
<dbReference type="AlphaFoldDB" id="A0ABD3RBF5"/>